<dbReference type="Pfam" id="PF03144">
    <property type="entry name" value="GTP_EFTU_D2"/>
    <property type="match status" value="1"/>
</dbReference>
<dbReference type="GO" id="GO:0003746">
    <property type="term" value="F:translation elongation factor activity"/>
    <property type="evidence" value="ECO:0007669"/>
    <property type="project" value="UniProtKB-UniRule"/>
</dbReference>
<evidence type="ECO:0000256" key="2">
    <source>
        <dbReference type="ARBA" id="ARBA00022475"/>
    </source>
</evidence>
<evidence type="ECO:0000256" key="5">
    <source>
        <dbReference type="ARBA" id="ARBA00022917"/>
    </source>
</evidence>
<dbReference type="Gene3D" id="3.30.70.240">
    <property type="match status" value="1"/>
</dbReference>
<dbReference type="PRINTS" id="PR00315">
    <property type="entry name" value="ELONGATNFCT"/>
</dbReference>
<proteinExistence type="inferred from homology"/>
<protein>
    <recommendedName>
        <fullName evidence="11 12">Elongation factor 4</fullName>
        <shortName evidence="12">EF-4</shortName>
        <ecNumber evidence="11 12">3.6.5.n1</ecNumber>
    </recommendedName>
    <alternativeName>
        <fullName evidence="12">Ribosomal back-translocase LepA</fullName>
    </alternativeName>
</protein>
<dbReference type="Gene3D" id="3.30.70.2570">
    <property type="entry name" value="Elongation factor 4, C-terminal domain"/>
    <property type="match status" value="1"/>
</dbReference>
<dbReference type="eggNOG" id="COG0481">
    <property type="taxonomic scope" value="Bacteria"/>
</dbReference>
<dbReference type="KEGG" id="tpi:TREPR_3399"/>
<dbReference type="Gene3D" id="2.40.30.10">
    <property type="entry name" value="Translation factors"/>
    <property type="match status" value="1"/>
</dbReference>
<dbReference type="Pfam" id="PF00679">
    <property type="entry name" value="EFG_C"/>
    <property type="match status" value="1"/>
</dbReference>
<gene>
    <name evidence="12 14" type="primary">lepA</name>
    <name evidence="14" type="ordered locus">TREPR_3399</name>
</gene>
<dbReference type="STRING" id="545694.TREPR_3399"/>
<dbReference type="Pfam" id="PF00009">
    <property type="entry name" value="GTP_EFTU"/>
    <property type="match status" value="1"/>
</dbReference>
<sequence length="606" mass="68087">MAKPEYIRNFCIIAHIDHGKSTLADRLIQKAHLVTDRDFQDQILDNMDIERERGITIKSQAVCLPYIAKDGQEYELNLVDTPGHVDFTYEVSRAINSCEGALLLVDATQGVQAQTLSNMYLAMEHNLEIVPVINKIDMIAADIPATKQQIEHDLGLSAEDALLVSARQGTGVDELFEAIVERFPAPTGDPTAILQALIFDCHYDPYRGVVVHLRIFDGTIKRGMKIRFMHNNSEYEVENLGVFKLALVETDELSAGNVGYIIAGVKTVSDVRVGDTVTNAENPCEKPLPGFREIKPVVFSSIYPVDSNDYEELKTSLEKLKLNDASLIYEKDSSAALGFGFRCGFLGLLHLEVIQERLEREFDQSVIFTAPSVKYKVRLRGNPGHPAEELLVDNPTEYPDEGRIEGADEPYIRAAIITPTTYLGNIMTLCMDKRGVQTNMTYLDEKRVEMVYDMPLSEVLFDFYDRLKSISRGYASFDYDVTEYKPTELVKLDILLNGKGVDALSQLVFKGNAYDRAKIVCERLRDEITRQQFKIAIQGSIGSQIIARETVNALRKDVLAKCYGGDISRKRKLLEKQKEGKKRMKMVGDVELPQSAFLAVLKSKDE</sequence>
<dbReference type="PANTHER" id="PTHR43512">
    <property type="entry name" value="TRANSLATION FACTOR GUF1-RELATED"/>
    <property type="match status" value="1"/>
</dbReference>
<feature type="domain" description="Tr-type G" evidence="13">
    <location>
        <begin position="5"/>
        <end position="187"/>
    </location>
</feature>
<dbReference type="FunFam" id="3.30.70.240:FF:000007">
    <property type="entry name" value="Translation factor GUF1, mitochondrial"/>
    <property type="match status" value="1"/>
</dbReference>
<dbReference type="FunFam" id="3.30.70.870:FF:000004">
    <property type="entry name" value="Translation factor GUF1, mitochondrial"/>
    <property type="match status" value="1"/>
</dbReference>
<dbReference type="InterPro" id="IPR031157">
    <property type="entry name" value="G_TR_CS"/>
</dbReference>
<dbReference type="InterPro" id="IPR041095">
    <property type="entry name" value="EFG_II"/>
</dbReference>
<comment type="function">
    <text evidence="9 12">Required for accurate and efficient protein synthesis under certain stress conditions. May act as a fidelity factor of the translation reaction, by catalyzing a one-codon backward translocation of tRNAs on improperly translocated ribosomes. Back-translocation proceeds from a post-translocation (POST) complex to a pre-translocation (PRE) complex, thus giving elongation factor G a second chance to translocate the tRNAs correctly. Binds to ribosomes in a GTP-dependent manner.</text>
</comment>
<dbReference type="CDD" id="cd16260">
    <property type="entry name" value="EF4_III"/>
    <property type="match status" value="1"/>
</dbReference>
<feature type="binding site" evidence="12">
    <location>
        <begin position="134"/>
        <end position="137"/>
    </location>
    <ligand>
        <name>GTP</name>
        <dbReference type="ChEBI" id="CHEBI:37565"/>
    </ligand>
</feature>
<dbReference type="GO" id="GO:0043022">
    <property type="term" value="F:ribosome binding"/>
    <property type="evidence" value="ECO:0007669"/>
    <property type="project" value="UniProtKB-UniRule"/>
</dbReference>
<comment type="similarity">
    <text evidence="1 12">Belongs to the TRAFAC class translation factor GTPase superfamily. Classic translation factor GTPase family. LepA subfamily.</text>
</comment>
<dbReference type="CDD" id="cd01890">
    <property type="entry name" value="LepA"/>
    <property type="match status" value="1"/>
</dbReference>
<evidence type="ECO:0000256" key="1">
    <source>
        <dbReference type="ARBA" id="ARBA00005454"/>
    </source>
</evidence>
<dbReference type="OrthoDB" id="9804431at2"/>
<dbReference type="InterPro" id="IPR013842">
    <property type="entry name" value="LepA_CTD"/>
</dbReference>
<dbReference type="NCBIfam" id="TIGR00231">
    <property type="entry name" value="small_GTP"/>
    <property type="match status" value="1"/>
</dbReference>
<dbReference type="AlphaFoldDB" id="F5YJL5"/>
<evidence type="ECO:0000313" key="15">
    <source>
        <dbReference type="Proteomes" id="UP000009223"/>
    </source>
</evidence>
<keyword evidence="15" id="KW-1185">Reference proteome</keyword>
<evidence type="ECO:0000256" key="10">
    <source>
        <dbReference type="ARBA" id="ARBA00061052"/>
    </source>
</evidence>
<dbReference type="SUPFAM" id="SSF50447">
    <property type="entry name" value="Translation proteins"/>
    <property type="match status" value="1"/>
</dbReference>
<evidence type="ECO:0000256" key="3">
    <source>
        <dbReference type="ARBA" id="ARBA00022741"/>
    </source>
</evidence>
<dbReference type="PANTHER" id="PTHR43512:SF4">
    <property type="entry name" value="TRANSLATION FACTOR GUF1 HOMOLOG, CHLOROPLASTIC"/>
    <property type="match status" value="1"/>
</dbReference>
<dbReference type="HAMAP" id="MF_00071">
    <property type="entry name" value="LepA"/>
    <property type="match status" value="1"/>
</dbReference>
<dbReference type="Pfam" id="PF14492">
    <property type="entry name" value="EFG_III"/>
    <property type="match status" value="1"/>
</dbReference>
<dbReference type="FunFam" id="3.40.50.300:FF:000078">
    <property type="entry name" value="Elongation factor 4"/>
    <property type="match status" value="1"/>
</dbReference>
<evidence type="ECO:0000313" key="14">
    <source>
        <dbReference type="EMBL" id="AEF83965.1"/>
    </source>
</evidence>
<keyword evidence="6 12" id="KW-0342">GTP-binding</keyword>
<dbReference type="InterPro" id="IPR035654">
    <property type="entry name" value="LepA_IV"/>
</dbReference>
<dbReference type="HOGENOM" id="CLU_009995_3_3_12"/>
<evidence type="ECO:0000259" key="13">
    <source>
        <dbReference type="PROSITE" id="PS51722"/>
    </source>
</evidence>
<accession>F5YJL5</accession>
<dbReference type="NCBIfam" id="TIGR01393">
    <property type="entry name" value="lepA"/>
    <property type="match status" value="1"/>
</dbReference>
<dbReference type="EMBL" id="CP001843">
    <property type="protein sequence ID" value="AEF83965.1"/>
    <property type="molecule type" value="Genomic_DNA"/>
</dbReference>
<dbReference type="FunFam" id="3.30.70.2570:FF:000001">
    <property type="entry name" value="Translation factor GUF1, mitochondrial"/>
    <property type="match status" value="1"/>
</dbReference>
<reference evidence="14 15" key="2">
    <citation type="journal article" date="2011" name="ISME J.">
        <title>RNA-seq reveals cooperative metabolic interactions between two termite-gut spirochete species in co-culture.</title>
        <authorList>
            <person name="Rosenthal A.Z."/>
            <person name="Matson E.G."/>
            <person name="Eldar A."/>
            <person name="Leadbetter J.R."/>
        </authorList>
    </citation>
    <scope>NUCLEOTIDE SEQUENCE [LARGE SCALE GENOMIC DNA]</scope>
    <source>
        <strain evidence="15">ATCC BAA-887 / DSM 12427 / ZAS-2</strain>
    </source>
</reference>
<dbReference type="InterPro" id="IPR006297">
    <property type="entry name" value="EF-4"/>
</dbReference>
<keyword evidence="3 12" id="KW-0547">Nucleotide-binding</keyword>
<name>F5YJL5_TREPZ</name>
<dbReference type="RefSeq" id="WP_015706883.1">
    <property type="nucleotide sequence ID" value="NC_015578.1"/>
</dbReference>
<evidence type="ECO:0000256" key="12">
    <source>
        <dbReference type="HAMAP-Rule" id="MF_00071"/>
    </source>
</evidence>
<keyword evidence="12" id="KW-0997">Cell inner membrane</keyword>
<evidence type="ECO:0000256" key="7">
    <source>
        <dbReference type="ARBA" id="ARBA00023136"/>
    </source>
</evidence>
<dbReference type="GO" id="GO:0045727">
    <property type="term" value="P:positive regulation of translation"/>
    <property type="evidence" value="ECO:0007669"/>
    <property type="project" value="UniProtKB-UniRule"/>
</dbReference>
<dbReference type="Proteomes" id="UP000009223">
    <property type="component" value="Chromosome"/>
</dbReference>
<evidence type="ECO:0000256" key="8">
    <source>
        <dbReference type="ARBA" id="ARBA00050293"/>
    </source>
</evidence>
<dbReference type="InterPro" id="IPR000640">
    <property type="entry name" value="EFG_V-like"/>
</dbReference>
<dbReference type="InterPro" id="IPR009000">
    <property type="entry name" value="Transl_B-barrel_sf"/>
</dbReference>
<dbReference type="PROSITE" id="PS00301">
    <property type="entry name" value="G_TR_1"/>
    <property type="match status" value="1"/>
</dbReference>
<evidence type="ECO:0000256" key="9">
    <source>
        <dbReference type="ARBA" id="ARBA00057626"/>
    </source>
</evidence>
<comment type="subcellular location">
    <subcellularLocation>
        <location evidence="12">Cell inner membrane</location>
        <topology evidence="12">Peripheral membrane protein</topology>
        <orientation evidence="12">Cytoplasmic side</orientation>
    </subcellularLocation>
</comment>
<dbReference type="InterPro" id="IPR004161">
    <property type="entry name" value="EFTu-like_2"/>
</dbReference>
<organism evidence="14 15">
    <name type="scientific">Treponema primitia (strain ATCC BAA-887 / DSM 12427 / ZAS-2)</name>
    <dbReference type="NCBI Taxonomy" id="545694"/>
    <lineage>
        <taxon>Bacteria</taxon>
        <taxon>Pseudomonadati</taxon>
        <taxon>Spirochaetota</taxon>
        <taxon>Spirochaetia</taxon>
        <taxon>Spirochaetales</taxon>
        <taxon>Treponemataceae</taxon>
        <taxon>Treponema</taxon>
    </lineage>
</organism>
<dbReference type="FunFam" id="2.40.30.10:FF:000015">
    <property type="entry name" value="Translation factor GUF1, mitochondrial"/>
    <property type="match status" value="1"/>
</dbReference>
<dbReference type="SUPFAM" id="SSF54980">
    <property type="entry name" value="EF-G C-terminal domain-like"/>
    <property type="match status" value="2"/>
</dbReference>
<evidence type="ECO:0000256" key="6">
    <source>
        <dbReference type="ARBA" id="ARBA00023134"/>
    </source>
</evidence>
<comment type="similarity">
    <text evidence="10">Belongs to the GTP-binding elongation factor family. LepA subfamily.</text>
</comment>
<dbReference type="GO" id="GO:0003924">
    <property type="term" value="F:GTPase activity"/>
    <property type="evidence" value="ECO:0007669"/>
    <property type="project" value="UniProtKB-UniRule"/>
</dbReference>
<dbReference type="InterPro" id="IPR038363">
    <property type="entry name" value="LepA_C_sf"/>
</dbReference>
<dbReference type="InterPro" id="IPR000795">
    <property type="entry name" value="T_Tr_GTP-bd_dom"/>
</dbReference>
<dbReference type="Pfam" id="PF06421">
    <property type="entry name" value="LepA_C"/>
    <property type="match status" value="1"/>
</dbReference>
<keyword evidence="4 12" id="KW-0378">Hydrolase</keyword>
<comment type="catalytic activity">
    <reaction evidence="8 12">
        <text>GTP + H2O = GDP + phosphate + H(+)</text>
        <dbReference type="Rhea" id="RHEA:19669"/>
        <dbReference type="ChEBI" id="CHEBI:15377"/>
        <dbReference type="ChEBI" id="CHEBI:15378"/>
        <dbReference type="ChEBI" id="CHEBI:37565"/>
        <dbReference type="ChEBI" id="CHEBI:43474"/>
        <dbReference type="ChEBI" id="CHEBI:58189"/>
        <dbReference type="EC" id="3.6.5.n1"/>
    </reaction>
</comment>
<dbReference type="EC" id="3.6.5.n1" evidence="11 12"/>
<feature type="binding site" evidence="12">
    <location>
        <begin position="17"/>
        <end position="22"/>
    </location>
    <ligand>
        <name>GTP</name>
        <dbReference type="ChEBI" id="CHEBI:37565"/>
    </ligand>
</feature>
<dbReference type="CDD" id="cd03699">
    <property type="entry name" value="EF4_II"/>
    <property type="match status" value="1"/>
</dbReference>
<dbReference type="CDD" id="cd03709">
    <property type="entry name" value="lepA_C"/>
    <property type="match status" value="1"/>
</dbReference>
<dbReference type="InterPro" id="IPR027417">
    <property type="entry name" value="P-loop_NTPase"/>
</dbReference>
<dbReference type="InterPro" id="IPR005225">
    <property type="entry name" value="Small_GTP-bd"/>
</dbReference>
<dbReference type="Gene3D" id="3.40.50.300">
    <property type="entry name" value="P-loop containing nucleotide triphosphate hydrolases"/>
    <property type="match status" value="1"/>
</dbReference>
<evidence type="ECO:0000256" key="11">
    <source>
        <dbReference type="ARBA" id="ARBA00066744"/>
    </source>
</evidence>
<evidence type="ECO:0000256" key="4">
    <source>
        <dbReference type="ARBA" id="ARBA00022801"/>
    </source>
</evidence>
<keyword evidence="5 12" id="KW-0648">Protein biosynthesis</keyword>
<dbReference type="PROSITE" id="PS51722">
    <property type="entry name" value="G_TR_2"/>
    <property type="match status" value="1"/>
</dbReference>
<dbReference type="GO" id="GO:0005525">
    <property type="term" value="F:GTP binding"/>
    <property type="evidence" value="ECO:0007669"/>
    <property type="project" value="UniProtKB-UniRule"/>
</dbReference>
<keyword evidence="7 12" id="KW-0472">Membrane</keyword>
<keyword evidence="2 12" id="KW-1003">Cell membrane</keyword>
<dbReference type="GO" id="GO:0005886">
    <property type="term" value="C:plasma membrane"/>
    <property type="evidence" value="ECO:0007669"/>
    <property type="project" value="UniProtKB-SubCell"/>
</dbReference>
<dbReference type="SUPFAM" id="SSF52540">
    <property type="entry name" value="P-loop containing nucleoside triphosphate hydrolases"/>
    <property type="match status" value="1"/>
</dbReference>
<reference evidence="15" key="1">
    <citation type="submission" date="2009-12" db="EMBL/GenBank/DDBJ databases">
        <title>Complete sequence of Treponema primitia strain ZAS-2.</title>
        <authorList>
            <person name="Tetu S.G."/>
            <person name="Matson E."/>
            <person name="Ren Q."/>
            <person name="Seshadri R."/>
            <person name="Elbourne L."/>
            <person name="Hassan K.A."/>
            <person name="Durkin A."/>
            <person name="Radune D."/>
            <person name="Mohamoud Y."/>
            <person name="Shay R."/>
            <person name="Jin S."/>
            <person name="Zhang X."/>
            <person name="Lucey K."/>
            <person name="Ballor N.R."/>
            <person name="Ottesen E."/>
            <person name="Rosenthal R."/>
            <person name="Allen A."/>
            <person name="Leadbetter J.R."/>
            <person name="Paulsen I.T."/>
        </authorList>
    </citation>
    <scope>NUCLEOTIDE SEQUENCE [LARGE SCALE GENOMIC DNA]</scope>
    <source>
        <strain evidence="15">ATCC BAA-887 / DSM 12427 / ZAS-2</strain>
    </source>
</reference>
<dbReference type="InterPro" id="IPR035647">
    <property type="entry name" value="EFG_III/V"/>
</dbReference>
<dbReference type="Gene3D" id="3.30.70.870">
    <property type="entry name" value="Elongation Factor G (Translational Gtpase), domain 3"/>
    <property type="match status" value="1"/>
</dbReference>